<evidence type="ECO:0000259" key="2">
    <source>
        <dbReference type="Pfam" id="PF01266"/>
    </source>
</evidence>
<dbReference type="InterPro" id="IPR006076">
    <property type="entry name" value="FAD-dep_OxRdtase"/>
</dbReference>
<keyword evidence="1" id="KW-0560">Oxidoreductase</keyword>
<dbReference type="Pfam" id="PF01266">
    <property type="entry name" value="DAO"/>
    <property type="match status" value="1"/>
</dbReference>
<comment type="caution">
    <text evidence="3">The sequence shown here is derived from an EMBL/GenBank/DDBJ whole genome shotgun (WGS) entry which is preliminary data.</text>
</comment>
<organism evidence="3 4">
    <name type="scientific">Pseudomonas fluorescens</name>
    <dbReference type="NCBI Taxonomy" id="294"/>
    <lineage>
        <taxon>Bacteria</taxon>
        <taxon>Pseudomonadati</taxon>
        <taxon>Pseudomonadota</taxon>
        <taxon>Gammaproteobacteria</taxon>
        <taxon>Pseudomonadales</taxon>
        <taxon>Pseudomonadaceae</taxon>
        <taxon>Pseudomonas</taxon>
    </lineage>
</organism>
<evidence type="ECO:0000313" key="3">
    <source>
        <dbReference type="EMBL" id="KJZ46190.1"/>
    </source>
</evidence>
<evidence type="ECO:0000256" key="1">
    <source>
        <dbReference type="ARBA" id="ARBA00023002"/>
    </source>
</evidence>
<dbReference type="PANTHER" id="PTHR13847:SF281">
    <property type="entry name" value="FAD DEPENDENT OXIDOREDUCTASE DOMAIN-CONTAINING PROTEIN"/>
    <property type="match status" value="1"/>
</dbReference>
<dbReference type="Gene3D" id="3.30.9.10">
    <property type="entry name" value="D-Amino Acid Oxidase, subunit A, domain 2"/>
    <property type="match status" value="1"/>
</dbReference>
<name>A0A0F4TQB0_PSEFL</name>
<dbReference type="PATRIC" id="fig|294.132.peg.1255"/>
<gene>
    <name evidence="3" type="ORF">VC35_12510</name>
</gene>
<evidence type="ECO:0000313" key="4">
    <source>
        <dbReference type="Proteomes" id="UP000033588"/>
    </source>
</evidence>
<dbReference type="Proteomes" id="UP000033588">
    <property type="component" value="Unassembled WGS sequence"/>
</dbReference>
<dbReference type="EMBL" id="LACC01000014">
    <property type="protein sequence ID" value="KJZ46190.1"/>
    <property type="molecule type" value="Genomic_DNA"/>
</dbReference>
<dbReference type="GO" id="GO:0016491">
    <property type="term" value="F:oxidoreductase activity"/>
    <property type="evidence" value="ECO:0007669"/>
    <property type="project" value="UniProtKB-KW"/>
</dbReference>
<dbReference type="GO" id="GO:0005737">
    <property type="term" value="C:cytoplasm"/>
    <property type="evidence" value="ECO:0007669"/>
    <property type="project" value="TreeGrafter"/>
</dbReference>
<accession>A0A0F4TQB0</accession>
<dbReference type="OrthoDB" id="311718at2"/>
<sequence length="433" mass="46881">MENICGWIAQAGSSPLREPLKGTQQADWLVIGAGITGLSAAHALAQLHPQARIVVVDRQRAAQGASARNSGFVVAHEHPAAGELLGSDGFAGYQVDTSIGRAAADEVRKQIARHGIECDFRESGYFFAVSDPRKLTQVDAKLQTLRAVGASAQFLQGESLLEKLGSRHYRAAIWCGNGNALLQPAKYARGLLDALPPKVTVYENTDITGLERQGNGQIRARGQNGCVEAKQVLVCLNAFIPRAGIDDSGTFAMELSASLTRPLSDQEFEALGAPASWGVLSTRPLGATVRLTPDRRVMIRNTAEYRSRDLSLSELSTRRQHHVLGLQRRFPMLGEQDIEYTWTGHLSASRSGQPYFGKVEEGVFAVAGCNGSGVARGTLWGRLLAEWASGRDSPLTQSVIQRAQPGWLPPKPLLDIGAMLRMRVETVRARSEI</sequence>
<reference evidence="3 4" key="1">
    <citation type="submission" date="2015-03" db="EMBL/GenBank/DDBJ databases">
        <title>Comparative genomics of Pseudomonas insights into diversity of traits involved in vanlence and defense.</title>
        <authorList>
            <person name="Qin Y."/>
        </authorList>
    </citation>
    <scope>NUCLEOTIDE SEQUENCE [LARGE SCALE GENOMIC DNA]</scope>
    <source>
        <strain evidence="3 4">C8</strain>
    </source>
</reference>
<feature type="domain" description="FAD dependent oxidoreductase" evidence="2">
    <location>
        <begin position="27"/>
        <end position="387"/>
    </location>
</feature>
<dbReference type="AlphaFoldDB" id="A0A0F4TQB0"/>
<protein>
    <submittedName>
        <fullName evidence="3">FAD-dependent oxidoreductase</fullName>
    </submittedName>
</protein>
<proteinExistence type="predicted"/>
<dbReference type="Gene3D" id="3.50.50.60">
    <property type="entry name" value="FAD/NAD(P)-binding domain"/>
    <property type="match status" value="1"/>
</dbReference>
<dbReference type="PANTHER" id="PTHR13847">
    <property type="entry name" value="SARCOSINE DEHYDROGENASE-RELATED"/>
    <property type="match status" value="1"/>
</dbReference>
<dbReference type="RefSeq" id="WP_046040387.1">
    <property type="nucleotide sequence ID" value="NZ_LACC01000014.1"/>
</dbReference>
<dbReference type="InterPro" id="IPR036188">
    <property type="entry name" value="FAD/NAD-bd_sf"/>
</dbReference>
<dbReference type="SUPFAM" id="SSF51905">
    <property type="entry name" value="FAD/NAD(P)-binding domain"/>
    <property type="match status" value="1"/>
</dbReference>